<dbReference type="InterPro" id="IPR011065">
    <property type="entry name" value="Kunitz_inhibitor_STI-like_sf"/>
</dbReference>
<comment type="caution">
    <text evidence="5">The sequence shown here is derived from an EMBL/GenBank/DDBJ whole genome shotgun (WGS) entry which is preliminary data.</text>
</comment>
<proteinExistence type="predicted"/>
<dbReference type="GO" id="GO:0004867">
    <property type="term" value="F:serine-type endopeptidase inhibitor activity"/>
    <property type="evidence" value="ECO:0007669"/>
    <property type="project" value="UniProtKB-KW"/>
</dbReference>
<dbReference type="Pfam" id="PF00197">
    <property type="entry name" value="Kunitz_legume"/>
    <property type="match status" value="1"/>
</dbReference>
<reference evidence="5 6" key="1">
    <citation type="submission" date="2024-08" db="EMBL/GenBank/DDBJ databases">
        <title>Insights into the chromosomal genome structure of Flemingia macrophylla.</title>
        <authorList>
            <person name="Ding Y."/>
            <person name="Zhao Y."/>
            <person name="Bi W."/>
            <person name="Wu M."/>
            <person name="Zhao G."/>
            <person name="Gong Y."/>
            <person name="Li W."/>
            <person name="Zhang P."/>
        </authorList>
    </citation>
    <scope>NUCLEOTIDE SEQUENCE [LARGE SCALE GENOMIC DNA]</scope>
    <source>
        <strain evidence="5">DYQJB</strain>
        <tissue evidence="5">Leaf</tissue>
    </source>
</reference>
<evidence type="ECO:0000256" key="3">
    <source>
        <dbReference type="ARBA" id="ARBA00023157"/>
    </source>
</evidence>
<dbReference type="Proteomes" id="UP001603857">
    <property type="component" value="Unassembled WGS sequence"/>
</dbReference>
<evidence type="ECO:0000313" key="6">
    <source>
        <dbReference type="Proteomes" id="UP001603857"/>
    </source>
</evidence>
<keyword evidence="2" id="KW-0722">Serine protease inhibitor</keyword>
<keyword evidence="1" id="KW-0646">Protease inhibitor</keyword>
<evidence type="ECO:0000256" key="4">
    <source>
        <dbReference type="SAM" id="SignalP"/>
    </source>
</evidence>
<dbReference type="InterPro" id="IPR002160">
    <property type="entry name" value="Prot_inh_Kunz-lg"/>
</dbReference>
<dbReference type="EMBL" id="JBGMDY010000005">
    <property type="protein sequence ID" value="KAL2334468.1"/>
    <property type="molecule type" value="Genomic_DNA"/>
</dbReference>
<feature type="signal peptide" evidence="4">
    <location>
        <begin position="1"/>
        <end position="21"/>
    </location>
</feature>
<dbReference type="Gene3D" id="2.80.10.50">
    <property type="match status" value="1"/>
</dbReference>
<keyword evidence="4" id="KW-0732">Signal</keyword>
<evidence type="ECO:0000256" key="2">
    <source>
        <dbReference type="ARBA" id="ARBA00022900"/>
    </source>
</evidence>
<dbReference type="SMART" id="SM00452">
    <property type="entry name" value="STI"/>
    <property type="match status" value="1"/>
</dbReference>
<dbReference type="SUPFAM" id="SSF50386">
    <property type="entry name" value="STI-like"/>
    <property type="match status" value="1"/>
</dbReference>
<organism evidence="5 6">
    <name type="scientific">Flemingia macrophylla</name>
    <dbReference type="NCBI Taxonomy" id="520843"/>
    <lineage>
        <taxon>Eukaryota</taxon>
        <taxon>Viridiplantae</taxon>
        <taxon>Streptophyta</taxon>
        <taxon>Embryophyta</taxon>
        <taxon>Tracheophyta</taxon>
        <taxon>Spermatophyta</taxon>
        <taxon>Magnoliopsida</taxon>
        <taxon>eudicotyledons</taxon>
        <taxon>Gunneridae</taxon>
        <taxon>Pentapetalae</taxon>
        <taxon>rosids</taxon>
        <taxon>fabids</taxon>
        <taxon>Fabales</taxon>
        <taxon>Fabaceae</taxon>
        <taxon>Papilionoideae</taxon>
        <taxon>50 kb inversion clade</taxon>
        <taxon>NPAAA clade</taxon>
        <taxon>indigoferoid/millettioid clade</taxon>
        <taxon>Phaseoleae</taxon>
        <taxon>Flemingia</taxon>
    </lineage>
</organism>
<dbReference type="AlphaFoldDB" id="A0ABD1MF88"/>
<evidence type="ECO:0000313" key="5">
    <source>
        <dbReference type="EMBL" id="KAL2334468.1"/>
    </source>
</evidence>
<protein>
    <submittedName>
        <fullName evidence="5">Uncharacterized protein</fullName>
    </submittedName>
</protein>
<sequence length="196" mass="21724">MKAEQFATLSFLLFAFPLAFSEQVLDHYRKPVLPSREYYIMPVLPGPSGGGLSPNVTDSSFKCPVTVIQRFSENECGSPVKFTELGEHDISVKADTPLDIAFKEKANCATASNWVVVADDFPFRWIGIGTPNDHPGKKVINGSFKILKKYMVGYQLAFCPAHGTMCSLVGKTRDLFGYRLVLTDRPLQVAFFPAHV</sequence>
<keyword evidence="3" id="KW-1015">Disulfide bond</keyword>
<dbReference type="PANTHER" id="PTHR33107:SF21">
    <property type="entry name" value="KUNITZ FAMILY TRYPSIN AND PROTEASE INHIBITOR PROTEIN"/>
    <property type="match status" value="1"/>
</dbReference>
<gene>
    <name evidence="5" type="ORF">Fmac_015681</name>
</gene>
<feature type="chain" id="PRO_5044755656" evidence="4">
    <location>
        <begin position="22"/>
        <end position="196"/>
    </location>
</feature>
<dbReference type="PRINTS" id="PR00291">
    <property type="entry name" value="KUNITZINHBTR"/>
</dbReference>
<dbReference type="PANTHER" id="PTHR33107">
    <property type="entry name" value="KUNITZ TRYPSIN INHIBITOR 2"/>
    <property type="match status" value="1"/>
</dbReference>
<name>A0ABD1MF88_9FABA</name>
<evidence type="ECO:0000256" key="1">
    <source>
        <dbReference type="ARBA" id="ARBA00022690"/>
    </source>
</evidence>
<keyword evidence="6" id="KW-1185">Reference proteome</keyword>
<accession>A0ABD1MF88</accession>